<dbReference type="Proteomes" id="UP000663832">
    <property type="component" value="Unassembled WGS sequence"/>
</dbReference>
<feature type="transmembrane region" description="Helical" evidence="1">
    <location>
        <begin position="250"/>
        <end position="272"/>
    </location>
</feature>
<feature type="transmembrane region" description="Helical" evidence="1">
    <location>
        <begin position="167"/>
        <end position="187"/>
    </location>
</feature>
<keyword evidence="1" id="KW-1133">Transmembrane helix</keyword>
<feature type="transmembrane region" description="Helical" evidence="1">
    <location>
        <begin position="376"/>
        <end position="394"/>
    </location>
</feature>
<dbReference type="EMBL" id="CAJNOI010000007">
    <property type="protein sequence ID" value="CAF0760045.1"/>
    <property type="molecule type" value="Genomic_DNA"/>
</dbReference>
<dbReference type="EMBL" id="CAJNOM010000008">
    <property type="protein sequence ID" value="CAF0768761.1"/>
    <property type="molecule type" value="Genomic_DNA"/>
</dbReference>
<evidence type="ECO:0000313" key="4">
    <source>
        <dbReference type="EMBL" id="CAF0813987.1"/>
    </source>
</evidence>
<dbReference type="Proteomes" id="UP000663877">
    <property type="component" value="Unassembled WGS sequence"/>
</dbReference>
<proteinExistence type="predicted"/>
<evidence type="ECO:0008006" key="6">
    <source>
        <dbReference type="Google" id="ProtNLM"/>
    </source>
</evidence>
<keyword evidence="1" id="KW-0472">Membrane</keyword>
<evidence type="ECO:0000313" key="5">
    <source>
        <dbReference type="Proteomes" id="UP000663832"/>
    </source>
</evidence>
<evidence type="ECO:0000313" key="3">
    <source>
        <dbReference type="EMBL" id="CAF0768761.1"/>
    </source>
</evidence>
<feature type="transmembrane region" description="Helical" evidence="1">
    <location>
        <begin position="84"/>
        <end position="102"/>
    </location>
</feature>
<feature type="transmembrane region" description="Helical" evidence="1">
    <location>
        <begin position="348"/>
        <end position="370"/>
    </location>
</feature>
<name>A0A813TU44_9BILA</name>
<accession>A0A813TU44</accession>
<comment type="caution">
    <text evidence="4">The sequence shown here is derived from an EMBL/GenBank/DDBJ whole genome shotgun (WGS) entry which is preliminary data.</text>
</comment>
<dbReference type="OrthoDB" id="10029388at2759"/>
<keyword evidence="1" id="KW-0812">Transmembrane</keyword>
<gene>
    <name evidence="2" type="ORF">BJG266_LOCUS2951</name>
    <name evidence="3" type="ORF">QVE165_LOCUS2481</name>
    <name evidence="4" type="ORF">QVE165_LOCUS4892</name>
</gene>
<feature type="transmembrane region" description="Helical" evidence="1">
    <location>
        <begin position="114"/>
        <end position="133"/>
    </location>
</feature>
<evidence type="ECO:0000313" key="2">
    <source>
        <dbReference type="EMBL" id="CAF0760045.1"/>
    </source>
</evidence>
<keyword evidence="5" id="KW-1185">Reference proteome</keyword>
<organism evidence="4 5">
    <name type="scientific">Adineta steineri</name>
    <dbReference type="NCBI Taxonomy" id="433720"/>
    <lineage>
        <taxon>Eukaryota</taxon>
        <taxon>Metazoa</taxon>
        <taxon>Spiralia</taxon>
        <taxon>Gnathifera</taxon>
        <taxon>Rotifera</taxon>
        <taxon>Eurotatoria</taxon>
        <taxon>Bdelloidea</taxon>
        <taxon>Adinetida</taxon>
        <taxon>Adinetidae</taxon>
        <taxon>Adineta</taxon>
    </lineage>
</organism>
<feature type="transmembrane region" description="Helical" evidence="1">
    <location>
        <begin position="193"/>
        <end position="213"/>
    </location>
</feature>
<protein>
    <recommendedName>
        <fullName evidence="6">Transmembrane protein</fullName>
    </recommendedName>
</protein>
<reference evidence="4" key="1">
    <citation type="submission" date="2021-02" db="EMBL/GenBank/DDBJ databases">
        <authorList>
            <person name="Nowell W R."/>
        </authorList>
    </citation>
    <scope>NUCLEOTIDE SEQUENCE</scope>
</reference>
<feature type="transmembrane region" description="Helical" evidence="1">
    <location>
        <begin position="139"/>
        <end position="158"/>
    </location>
</feature>
<sequence length="410" mass="45670">MATDTTTTTTLSTTLSNNSTIITTTATTTLGNTSLTTFLSTTLSTILTSSLSSTTIPSNATTDYQKCLLNNSGVACRSAEFIRVLAYLLLGVSLLPQIIHLFNHGSKYIAGISYIWLIVRVLGLTSLMVAHAFKWTSIFELIALISTITIFIQIFIYADNLHRQQKLILLVTSLSIWFIGGSIIILLRKKESSLVLIGYLLLSMHTLPQILLNSLLRTAKALSKFSVLFLAMSDTLLFASSYIFNENYFYLVTYYYAFSFFLFIYLQSIVYADSHIYLISRSAHTVLTPGVNLYTGLDATGARSSGQEPQMFSIDDLEPGDGTDVVYQPVTLNKPNEPIVEQTPMKRFVWYATLASIIGIEIVLTIMLILGAWSRWIVLVPISIPILLGIFFLLRTKLNVIQTENLRKIL</sequence>
<dbReference type="EMBL" id="CAJNOM010000019">
    <property type="protein sequence ID" value="CAF0813987.1"/>
    <property type="molecule type" value="Genomic_DNA"/>
</dbReference>
<dbReference type="AlphaFoldDB" id="A0A813TU44"/>
<evidence type="ECO:0000256" key="1">
    <source>
        <dbReference type="SAM" id="Phobius"/>
    </source>
</evidence>